<dbReference type="SUPFAM" id="SSF63825">
    <property type="entry name" value="YWTD domain"/>
    <property type="match status" value="1"/>
</dbReference>
<reference evidence="2" key="2">
    <citation type="submission" date="2020-09" db="EMBL/GenBank/DDBJ databases">
        <authorList>
            <person name="Sun Q."/>
            <person name="Zhou Y."/>
        </authorList>
    </citation>
    <scope>NUCLEOTIDE SEQUENCE</scope>
    <source>
        <strain evidence="2">CGMCC 1.15966</strain>
    </source>
</reference>
<keyword evidence="1" id="KW-0732">Signal</keyword>
<protein>
    <recommendedName>
        <fullName evidence="4">Lipoprotein</fullName>
    </recommendedName>
</protein>
<feature type="chain" id="PRO_5034364609" description="Lipoprotein" evidence="1">
    <location>
        <begin position="21"/>
        <end position="366"/>
    </location>
</feature>
<evidence type="ECO:0000313" key="3">
    <source>
        <dbReference type="Proteomes" id="UP000614460"/>
    </source>
</evidence>
<comment type="caution">
    <text evidence="2">The sequence shown here is derived from an EMBL/GenBank/DDBJ whole genome shotgun (WGS) entry which is preliminary data.</text>
</comment>
<dbReference type="Proteomes" id="UP000614460">
    <property type="component" value="Unassembled WGS sequence"/>
</dbReference>
<feature type="signal peptide" evidence="1">
    <location>
        <begin position="1"/>
        <end position="20"/>
    </location>
</feature>
<evidence type="ECO:0000256" key="1">
    <source>
        <dbReference type="SAM" id="SignalP"/>
    </source>
</evidence>
<proteinExistence type="predicted"/>
<reference evidence="2" key="1">
    <citation type="journal article" date="2014" name="Int. J. Syst. Evol. Microbiol.">
        <title>Complete genome sequence of Corynebacterium casei LMG S-19264T (=DSM 44701T), isolated from a smear-ripened cheese.</title>
        <authorList>
            <consortium name="US DOE Joint Genome Institute (JGI-PGF)"/>
            <person name="Walter F."/>
            <person name="Albersmeier A."/>
            <person name="Kalinowski J."/>
            <person name="Ruckert C."/>
        </authorList>
    </citation>
    <scope>NUCLEOTIDE SEQUENCE</scope>
    <source>
        <strain evidence="2">CGMCC 1.15966</strain>
    </source>
</reference>
<sequence>MKLRYLFVLLAIATVIGFYSCEKDDDEPHTSNNISRLYISYSDFNENLGSTRFNNIVLLPYSDTTAAEMSVGASPFLSGARGGRTIYFNPSAQKIFQASFNTTVVDTFIYKLSIGETGALSNDRGQIRQSVLQSVRGLVFHPSLDKLYAIDNGGTNPMFYAFDRPRGLEEFRKPGQKFQFQNDIDPWDVTIVKSGLVVSKSGANGGVEIYDGLIISRDSTINSVPPSKVLSVSGTQGNIRGMSVDTVNNMMALTDFLQTGSGSNVTYQGRVLIFDDYAKISQATGTITPTRIITGALTGLKQPVDVELDFRKDSKYIYVADRNSKAVYRFLKTDNGNVAPNATYQYKQAGRADFSTPEGISLDARN</sequence>
<gene>
    <name evidence="2" type="ORF">GCM10011516_01250</name>
</gene>
<evidence type="ECO:0008006" key="4">
    <source>
        <dbReference type="Google" id="ProtNLM"/>
    </source>
</evidence>
<dbReference type="EMBL" id="BMKM01000001">
    <property type="protein sequence ID" value="GGE07305.1"/>
    <property type="molecule type" value="Genomic_DNA"/>
</dbReference>
<evidence type="ECO:0000313" key="2">
    <source>
        <dbReference type="EMBL" id="GGE07305.1"/>
    </source>
</evidence>
<dbReference type="AlphaFoldDB" id="A0A8H9KVX7"/>
<accession>A0A8H9KVX7</accession>
<dbReference type="PROSITE" id="PS51257">
    <property type="entry name" value="PROKAR_LIPOPROTEIN"/>
    <property type="match status" value="1"/>
</dbReference>
<dbReference type="RefSeq" id="WP_182498076.1">
    <property type="nucleotide sequence ID" value="NZ_BMKM01000001.1"/>
</dbReference>
<name>A0A8H9KVX7_9SPHI</name>
<keyword evidence="3" id="KW-1185">Reference proteome</keyword>
<organism evidence="2 3">
    <name type="scientific">Sphingobacterium cellulitidis</name>
    <dbReference type="NCBI Taxonomy" id="1768011"/>
    <lineage>
        <taxon>Bacteria</taxon>
        <taxon>Pseudomonadati</taxon>
        <taxon>Bacteroidota</taxon>
        <taxon>Sphingobacteriia</taxon>
        <taxon>Sphingobacteriales</taxon>
        <taxon>Sphingobacteriaceae</taxon>
        <taxon>Sphingobacterium</taxon>
    </lineage>
</organism>